<dbReference type="SMART" id="SM00220">
    <property type="entry name" value="S_TKc"/>
    <property type="match status" value="1"/>
</dbReference>
<dbReference type="eggNOG" id="KOG0198">
    <property type="taxonomic scope" value="Eukaryota"/>
</dbReference>
<keyword evidence="3 8" id="KW-0547">Nucleotide-binding</keyword>
<sequence length="467" mass="52258">MPHPLALFSLRPLNERAQQVVAHPCNSHLVSFSNHHQVWVLDVGHVRSASGDVSTLATLGRGGDILVDGSNISKIQCSFEIDRETNVVMFYDRSHSQTSQVFGENAAPFVYHRPRKVVVQEGLNTIIGMGGVNSNLVMFKLDWHCTAKEMPLKVKERQSRPAGLQDNPRLAQTLVVPNTLAPSRMKTRIHTPGPRRLGIEWRQIGDPIGKGHFATVYKALDVYTGKIMAVKVMPLPESRGGYDRWTDLKDEIEILSSISHSHVVEYISSQGWGCGVAEIFMELKEGTLRSLVCGGCSVSLRDLATTAFHHMLQALDFLSTRGIIHRDLKPENILYTTRQDGFHFQLGDFGNSNREKHEDKFAGTAIFMSPEIYYEFPWQTPKADVWSLFATLLWTLDTGGFRRLEAGYRDYDDIQSTVQSLAEAPEMAPTREMARSSAQTRASAAQMLVRLFDGKGLTTPRSQVHPL</sequence>
<dbReference type="EMBL" id="CP003010">
    <property type="protein sequence ID" value="AEO65261.1"/>
    <property type="molecule type" value="Genomic_DNA"/>
</dbReference>
<dbReference type="CDD" id="cd00180">
    <property type="entry name" value="PKc"/>
    <property type="match status" value="1"/>
</dbReference>
<dbReference type="Pfam" id="PF00069">
    <property type="entry name" value="Pkinase"/>
    <property type="match status" value="1"/>
</dbReference>
<dbReference type="GO" id="GO:0005524">
    <property type="term" value="F:ATP binding"/>
    <property type="evidence" value="ECO:0007669"/>
    <property type="project" value="UniProtKB-UniRule"/>
</dbReference>
<name>G2R4M6_THETT</name>
<dbReference type="PROSITE" id="PS00108">
    <property type="entry name" value="PROTEIN_KINASE_ST"/>
    <property type="match status" value="1"/>
</dbReference>
<evidence type="ECO:0000256" key="6">
    <source>
        <dbReference type="ARBA" id="ARBA00047919"/>
    </source>
</evidence>
<dbReference type="SUPFAM" id="SSF56112">
    <property type="entry name" value="Protein kinase-like (PK-like)"/>
    <property type="match status" value="1"/>
</dbReference>
<dbReference type="STRING" id="578455.G2R4M6"/>
<comment type="catalytic activity">
    <reaction evidence="7">
        <text>L-seryl-[protein] + ATP = O-phospho-L-seryl-[protein] + ADP + H(+)</text>
        <dbReference type="Rhea" id="RHEA:17989"/>
        <dbReference type="Rhea" id="RHEA-COMP:9863"/>
        <dbReference type="Rhea" id="RHEA-COMP:11604"/>
        <dbReference type="ChEBI" id="CHEBI:15378"/>
        <dbReference type="ChEBI" id="CHEBI:29999"/>
        <dbReference type="ChEBI" id="CHEBI:30616"/>
        <dbReference type="ChEBI" id="CHEBI:83421"/>
        <dbReference type="ChEBI" id="CHEBI:456216"/>
        <dbReference type="EC" id="2.7.11.24"/>
    </reaction>
    <physiologicalReaction direction="left-to-right" evidence="7">
        <dbReference type="Rhea" id="RHEA:17990"/>
    </physiologicalReaction>
</comment>
<feature type="non-terminal residue" evidence="11">
    <location>
        <position position="467"/>
    </location>
</feature>
<proteinExistence type="inferred from homology"/>
<dbReference type="OrthoDB" id="4062651at2759"/>
<evidence type="ECO:0000256" key="4">
    <source>
        <dbReference type="ARBA" id="ARBA00022777"/>
    </source>
</evidence>
<evidence type="ECO:0000256" key="7">
    <source>
        <dbReference type="ARBA" id="ARBA00048130"/>
    </source>
</evidence>
<dbReference type="InterPro" id="IPR011009">
    <property type="entry name" value="Kinase-like_dom_sf"/>
</dbReference>
<dbReference type="KEGG" id="ttt:THITE_2048148"/>
<evidence type="ECO:0000256" key="1">
    <source>
        <dbReference type="ARBA" id="ARBA00012411"/>
    </source>
</evidence>
<dbReference type="RefSeq" id="XP_003651597.1">
    <property type="nucleotide sequence ID" value="XM_003651549.1"/>
</dbReference>
<reference evidence="11 12" key="1">
    <citation type="journal article" date="2011" name="Nat. Biotechnol.">
        <title>Comparative genomic analysis of the thermophilic biomass-degrading fungi Myceliophthora thermophila and Thielavia terrestris.</title>
        <authorList>
            <person name="Berka R.M."/>
            <person name="Grigoriev I.V."/>
            <person name="Otillar R."/>
            <person name="Salamov A."/>
            <person name="Grimwood J."/>
            <person name="Reid I."/>
            <person name="Ishmael N."/>
            <person name="John T."/>
            <person name="Darmond C."/>
            <person name="Moisan M.-C."/>
            <person name="Henrissat B."/>
            <person name="Coutinho P.M."/>
            <person name="Lombard V."/>
            <person name="Natvig D.O."/>
            <person name="Lindquist E."/>
            <person name="Schmutz J."/>
            <person name="Lucas S."/>
            <person name="Harris P."/>
            <person name="Powlowski J."/>
            <person name="Bellemare A."/>
            <person name="Taylor D."/>
            <person name="Butler G."/>
            <person name="de Vries R.P."/>
            <person name="Allijn I.E."/>
            <person name="van den Brink J."/>
            <person name="Ushinsky S."/>
            <person name="Storms R."/>
            <person name="Powell A.J."/>
            <person name="Paulsen I.T."/>
            <person name="Elbourne L.D.H."/>
            <person name="Baker S.E."/>
            <person name="Magnuson J."/>
            <person name="LaBoissiere S."/>
            <person name="Clutterbuck A.J."/>
            <person name="Martinez D."/>
            <person name="Wogulis M."/>
            <person name="de Leon A.L."/>
            <person name="Rey M.W."/>
            <person name="Tsang A."/>
        </authorList>
    </citation>
    <scope>NUCLEOTIDE SEQUENCE [LARGE SCALE GENOMIC DNA]</scope>
    <source>
        <strain evidence="12">ATCC 38088 / NRRL 8126</strain>
    </source>
</reference>
<dbReference type="InterPro" id="IPR050538">
    <property type="entry name" value="MAP_kinase_kinase_kinase"/>
</dbReference>
<dbReference type="InterPro" id="IPR000719">
    <property type="entry name" value="Prot_kinase_dom"/>
</dbReference>
<evidence type="ECO:0000256" key="2">
    <source>
        <dbReference type="ARBA" id="ARBA00022679"/>
    </source>
</evidence>
<evidence type="ECO:0000256" key="8">
    <source>
        <dbReference type="PROSITE-ProRule" id="PRU10141"/>
    </source>
</evidence>
<keyword evidence="4" id="KW-0418">Kinase</keyword>
<dbReference type="GO" id="GO:0004707">
    <property type="term" value="F:MAP kinase activity"/>
    <property type="evidence" value="ECO:0007669"/>
    <property type="project" value="UniProtKB-EC"/>
</dbReference>
<evidence type="ECO:0000256" key="5">
    <source>
        <dbReference type="ARBA" id="ARBA00022840"/>
    </source>
</evidence>
<dbReference type="HOGENOM" id="CLU_029466_1_1_1"/>
<gene>
    <name evidence="11" type="ORF">THITE_2048148</name>
</gene>
<keyword evidence="12" id="KW-1185">Reference proteome</keyword>
<evidence type="ECO:0000259" key="10">
    <source>
        <dbReference type="PROSITE" id="PS50011"/>
    </source>
</evidence>
<dbReference type="InterPro" id="IPR017441">
    <property type="entry name" value="Protein_kinase_ATP_BS"/>
</dbReference>
<evidence type="ECO:0000313" key="12">
    <source>
        <dbReference type="Proteomes" id="UP000008181"/>
    </source>
</evidence>
<dbReference type="InterPro" id="IPR008271">
    <property type="entry name" value="Ser/Thr_kinase_AS"/>
</dbReference>
<comment type="similarity">
    <text evidence="9">Belongs to the protein kinase superfamily.</text>
</comment>
<organism evidence="11 12">
    <name type="scientific">Thermothielavioides terrestris (strain ATCC 38088 / NRRL 8126)</name>
    <name type="common">Thielavia terrestris</name>
    <dbReference type="NCBI Taxonomy" id="578455"/>
    <lineage>
        <taxon>Eukaryota</taxon>
        <taxon>Fungi</taxon>
        <taxon>Dikarya</taxon>
        <taxon>Ascomycota</taxon>
        <taxon>Pezizomycotina</taxon>
        <taxon>Sordariomycetes</taxon>
        <taxon>Sordariomycetidae</taxon>
        <taxon>Sordariales</taxon>
        <taxon>Chaetomiaceae</taxon>
        <taxon>Thermothielavioides</taxon>
        <taxon>Thermothielavioides terrestris</taxon>
    </lineage>
</organism>
<dbReference type="AlphaFoldDB" id="G2R4M6"/>
<keyword evidence="5 8" id="KW-0067">ATP-binding</keyword>
<accession>G2R4M6</accession>
<keyword evidence="9" id="KW-0723">Serine/threonine-protein kinase</keyword>
<dbReference type="Gene3D" id="1.10.510.10">
    <property type="entry name" value="Transferase(Phosphotransferase) domain 1"/>
    <property type="match status" value="1"/>
</dbReference>
<dbReference type="PANTHER" id="PTHR48016">
    <property type="entry name" value="MAP KINASE KINASE KINASE SSK2-RELATED-RELATED"/>
    <property type="match status" value="1"/>
</dbReference>
<keyword evidence="2" id="KW-0808">Transferase</keyword>
<evidence type="ECO:0000313" key="11">
    <source>
        <dbReference type="EMBL" id="AEO65261.1"/>
    </source>
</evidence>
<dbReference type="PROSITE" id="PS50011">
    <property type="entry name" value="PROTEIN_KINASE_DOM"/>
    <property type="match status" value="1"/>
</dbReference>
<protein>
    <recommendedName>
        <fullName evidence="1">mitogen-activated protein kinase</fullName>
        <ecNumber evidence="1">2.7.11.24</ecNumber>
    </recommendedName>
</protein>
<dbReference type="EC" id="2.7.11.24" evidence="1"/>
<evidence type="ECO:0000256" key="9">
    <source>
        <dbReference type="RuleBase" id="RU000304"/>
    </source>
</evidence>
<dbReference type="PANTHER" id="PTHR48016:SF56">
    <property type="entry name" value="MAPKK KINASE"/>
    <property type="match status" value="1"/>
</dbReference>
<dbReference type="Proteomes" id="UP000008181">
    <property type="component" value="Chromosome 2"/>
</dbReference>
<comment type="catalytic activity">
    <reaction evidence="6">
        <text>L-threonyl-[protein] + ATP = O-phospho-L-threonyl-[protein] + ADP + H(+)</text>
        <dbReference type="Rhea" id="RHEA:46608"/>
        <dbReference type="Rhea" id="RHEA-COMP:11060"/>
        <dbReference type="Rhea" id="RHEA-COMP:11605"/>
        <dbReference type="ChEBI" id="CHEBI:15378"/>
        <dbReference type="ChEBI" id="CHEBI:30013"/>
        <dbReference type="ChEBI" id="CHEBI:30616"/>
        <dbReference type="ChEBI" id="CHEBI:61977"/>
        <dbReference type="ChEBI" id="CHEBI:456216"/>
        <dbReference type="EC" id="2.7.11.24"/>
    </reaction>
    <physiologicalReaction direction="left-to-right" evidence="6">
        <dbReference type="Rhea" id="RHEA:46609"/>
    </physiologicalReaction>
</comment>
<dbReference type="GeneID" id="11514749"/>
<evidence type="ECO:0000256" key="3">
    <source>
        <dbReference type="ARBA" id="ARBA00022741"/>
    </source>
</evidence>
<dbReference type="PROSITE" id="PS00107">
    <property type="entry name" value="PROTEIN_KINASE_ATP"/>
    <property type="match status" value="1"/>
</dbReference>
<feature type="binding site" evidence="8">
    <location>
        <position position="231"/>
    </location>
    <ligand>
        <name>ATP</name>
        <dbReference type="ChEBI" id="CHEBI:30616"/>
    </ligand>
</feature>
<feature type="domain" description="Protein kinase" evidence="10">
    <location>
        <begin position="202"/>
        <end position="467"/>
    </location>
</feature>